<dbReference type="EMBL" id="ATBP01000502">
    <property type="protein sequence ID" value="ETR70041.1"/>
    <property type="molecule type" value="Genomic_DNA"/>
</dbReference>
<dbReference type="Proteomes" id="UP000189670">
    <property type="component" value="Unassembled WGS sequence"/>
</dbReference>
<name>A0A1V1P5E7_9BACT</name>
<gene>
    <name evidence="1" type="ORF">OMM_09114</name>
</gene>
<sequence length="111" mass="12536">MARIDALIHWQEHQVVLQKKAFDIFAHQTIPALKQVQDLLGRVRREARQNIMTDESMLEAAEHAKTITIIALIVSQSANECNSSSMELNSSSTELSTLAEKLKNLIGQFKY</sequence>
<organism evidence="1 2">
    <name type="scientific">Candidatus Magnetoglobus multicellularis str. Araruama</name>
    <dbReference type="NCBI Taxonomy" id="890399"/>
    <lineage>
        <taxon>Bacteria</taxon>
        <taxon>Pseudomonadati</taxon>
        <taxon>Thermodesulfobacteriota</taxon>
        <taxon>Desulfobacteria</taxon>
        <taxon>Desulfobacterales</taxon>
        <taxon>Desulfobacteraceae</taxon>
        <taxon>Candidatus Magnetoglobus</taxon>
    </lineage>
</organism>
<accession>A0A1V1P5E7</accession>
<reference evidence="2" key="1">
    <citation type="submission" date="2012-11" db="EMBL/GenBank/DDBJ databases">
        <authorList>
            <person name="Lucero-Rivera Y.E."/>
            <person name="Tovar-Ramirez D."/>
        </authorList>
    </citation>
    <scope>NUCLEOTIDE SEQUENCE [LARGE SCALE GENOMIC DNA]</scope>
    <source>
        <strain evidence="2">Araruama</strain>
    </source>
</reference>
<dbReference type="AlphaFoldDB" id="A0A1V1P5E7"/>
<comment type="caution">
    <text evidence="1">The sequence shown here is derived from an EMBL/GenBank/DDBJ whole genome shotgun (WGS) entry which is preliminary data.</text>
</comment>
<evidence type="ECO:0000313" key="1">
    <source>
        <dbReference type="EMBL" id="ETR70041.1"/>
    </source>
</evidence>
<protein>
    <submittedName>
        <fullName evidence="1">Uncharacterized protein</fullName>
    </submittedName>
</protein>
<evidence type="ECO:0000313" key="2">
    <source>
        <dbReference type="Proteomes" id="UP000189670"/>
    </source>
</evidence>
<proteinExistence type="predicted"/>